<dbReference type="GO" id="GO:0005840">
    <property type="term" value="C:ribosome"/>
    <property type="evidence" value="ECO:0007669"/>
    <property type="project" value="UniProtKB-KW"/>
</dbReference>
<feature type="binding site" evidence="6">
    <location>
        <position position="245"/>
    </location>
    <ligand>
        <name>S-adenosyl-L-methionine</name>
        <dbReference type="ChEBI" id="CHEBI:59789"/>
    </ligand>
</feature>
<keyword evidence="7" id="KW-0689">Ribosomal protein</keyword>
<dbReference type="EMBL" id="DVNJ01000020">
    <property type="protein sequence ID" value="HIU62896.1"/>
    <property type="molecule type" value="Genomic_DNA"/>
</dbReference>
<comment type="function">
    <text evidence="6">Methylates ribosomal protein L11.</text>
</comment>
<comment type="similarity">
    <text evidence="1 6">Belongs to the methyltransferase superfamily. PrmA family.</text>
</comment>
<dbReference type="InterPro" id="IPR050078">
    <property type="entry name" value="Ribosomal_L11_MeTrfase_PrmA"/>
</dbReference>
<protein>
    <recommendedName>
        <fullName evidence="6">Ribosomal protein L11 methyltransferase</fullName>
        <shortName evidence="6">L11 Mtase</shortName>
        <ecNumber evidence="6">2.1.1.-</ecNumber>
    </recommendedName>
</protein>
<dbReference type="CDD" id="cd02440">
    <property type="entry name" value="AdoMet_MTases"/>
    <property type="match status" value="1"/>
</dbReference>
<dbReference type="PANTHER" id="PTHR43648">
    <property type="entry name" value="ELECTRON TRANSFER FLAVOPROTEIN BETA SUBUNIT LYSINE METHYLTRANSFERASE"/>
    <property type="match status" value="1"/>
</dbReference>
<dbReference type="AlphaFoldDB" id="A0A9D1MMJ3"/>
<evidence type="ECO:0000256" key="6">
    <source>
        <dbReference type="HAMAP-Rule" id="MF_00735"/>
    </source>
</evidence>
<dbReference type="SUPFAM" id="SSF53335">
    <property type="entry name" value="S-adenosyl-L-methionine-dependent methyltransferases"/>
    <property type="match status" value="1"/>
</dbReference>
<feature type="binding site" evidence="6">
    <location>
        <position position="202"/>
    </location>
    <ligand>
        <name>S-adenosyl-L-methionine</name>
        <dbReference type="ChEBI" id="CHEBI:59789"/>
    </ligand>
</feature>
<feature type="binding site" evidence="6">
    <location>
        <position position="180"/>
    </location>
    <ligand>
        <name>S-adenosyl-L-methionine</name>
        <dbReference type="ChEBI" id="CHEBI:59789"/>
    </ligand>
</feature>
<comment type="subcellular location">
    <subcellularLocation>
        <location evidence="6">Cytoplasm</location>
    </subcellularLocation>
</comment>
<evidence type="ECO:0000313" key="7">
    <source>
        <dbReference type="EMBL" id="HIU62896.1"/>
    </source>
</evidence>
<dbReference type="PIRSF" id="PIRSF000401">
    <property type="entry name" value="RPL11_MTase"/>
    <property type="match status" value="1"/>
</dbReference>
<evidence type="ECO:0000256" key="3">
    <source>
        <dbReference type="ARBA" id="ARBA00022603"/>
    </source>
</evidence>
<keyword evidence="7" id="KW-0687">Ribonucleoprotein</keyword>
<evidence type="ECO:0000256" key="1">
    <source>
        <dbReference type="ARBA" id="ARBA00009741"/>
    </source>
</evidence>
<comment type="catalytic activity">
    <reaction evidence="6">
        <text>L-lysyl-[protein] + 3 S-adenosyl-L-methionine = N(6),N(6),N(6)-trimethyl-L-lysyl-[protein] + 3 S-adenosyl-L-homocysteine + 3 H(+)</text>
        <dbReference type="Rhea" id="RHEA:54192"/>
        <dbReference type="Rhea" id="RHEA-COMP:9752"/>
        <dbReference type="Rhea" id="RHEA-COMP:13826"/>
        <dbReference type="ChEBI" id="CHEBI:15378"/>
        <dbReference type="ChEBI" id="CHEBI:29969"/>
        <dbReference type="ChEBI" id="CHEBI:57856"/>
        <dbReference type="ChEBI" id="CHEBI:59789"/>
        <dbReference type="ChEBI" id="CHEBI:61961"/>
    </reaction>
</comment>
<dbReference type="GO" id="GO:0005737">
    <property type="term" value="C:cytoplasm"/>
    <property type="evidence" value="ECO:0007669"/>
    <property type="project" value="UniProtKB-SubCell"/>
</dbReference>
<keyword evidence="2 6" id="KW-0963">Cytoplasm</keyword>
<evidence type="ECO:0000256" key="4">
    <source>
        <dbReference type="ARBA" id="ARBA00022679"/>
    </source>
</evidence>
<dbReference type="PANTHER" id="PTHR43648:SF1">
    <property type="entry name" value="ELECTRON TRANSFER FLAVOPROTEIN BETA SUBUNIT LYSINE METHYLTRANSFERASE"/>
    <property type="match status" value="1"/>
</dbReference>
<keyword evidence="4 6" id="KW-0808">Transferase</keyword>
<name>A0A9D1MMJ3_9FIRM</name>
<reference evidence="7" key="1">
    <citation type="submission" date="2020-10" db="EMBL/GenBank/DDBJ databases">
        <authorList>
            <person name="Gilroy R."/>
        </authorList>
    </citation>
    <scope>NUCLEOTIDE SEQUENCE</scope>
    <source>
        <strain evidence="7">9366</strain>
    </source>
</reference>
<dbReference type="GO" id="GO:0032259">
    <property type="term" value="P:methylation"/>
    <property type="evidence" value="ECO:0007669"/>
    <property type="project" value="UniProtKB-KW"/>
</dbReference>
<evidence type="ECO:0000313" key="8">
    <source>
        <dbReference type="Proteomes" id="UP000824145"/>
    </source>
</evidence>
<dbReference type="Proteomes" id="UP000824145">
    <property type="component" value="Unassembled WGS sequence"/>
</dbReference>
<dbReference type="InterPro" id="IPR029063">
    <property type="entry name" value="SAM-dependent_MTases_sf"/>
</dbReference>
<evidence type="ECO:0000256" key="5">
    <source>
        <dbReference type="ARBA" id="ARBA00022691"/>
    </source>
</evidence>
<dbReference type="GO" id="GO:0008276">
    <property type="term" value="F:protein methyltransferase activity"/>
    <property type="evidence" value="ECO:0007669"/>
    <property type="project" value="UniProtKB-UniRule"/>
</dbReference>
<dbReference type="NCBIfam" id="TIGR00406">
    <property type="entry name" value="prmA"/>
    <property type="match status" value="1"/>
</dbReference>
<dbReference type="Pfam" id="PF06325">
    <property type="entry name" value="PrmA"/>
    <property type="match status" value="1"/>
</dbReference>
<dbReference type="EC" id="2.1.1.-" evidence="6"/>
<keyword evidence="3 6" id="KW-0489">Methyltransferase</keyword>
<comment type="caution">
    <text evidence="7">The sequence shown here is derived from an EMBL/GenBank/DDBJ whole genome shotgun (WGS) entry which is preliminary data.</text>
</comment>
<dbReference type="InterPro" id="IPR004498">
    <property type="entry name" value="Ribosomal_PrmA_MeTrfase"/>
</dbReference>
<accession>A0A9D1MMJ3</accession>
<gene>
    <name evidence="6 7" type="primary">prmA</name>
    <name evidence="7" type="ORF">IAB07_03905</name>
</gene>
<feature type="binding site" evidence="6">
    <location>
        <position position="159"/>
    </location>
    <ligand>
        <name>S-adenosyl-L-methionine</name>
        <dbReference type="ChEBI" id="CHEBI:59789"/>
    </ligand>
</feature>
<organism evidence="7 8">
    <name type="scientific">Candidatus Caccalectryoclostridium excrementigallinarum</name>
    <dbReference type="NCBI Taxonomy" id="2840710"/>
    <lineage>
        <taxon>Bacteria</taxon>
        <taxon>Bacillati</taxon>
        <taxon>Bacillota</taxon>
        <taxon>Clostridia</taxon>
        <taxon>Christensenellales</taxon>
        <taxon>Christensenellaceae</taxon>
        <taxon>Christensenellaceae incertae sedis</taxon>
        <taxon>Candidatus Caccalectryoclostridium</taxon>
    </lineage>
</organism>
<evidence type="ECO:0000256" key="2">
    <source>
        <dbReference type="ARBA" id="ARBA00022490"/>
    </source>
</evidence>
<keyword evidence="5 6" id="KW-0949">S-adenosyl-L-methionine</keyword>
<sequence length="307" mass="33537">MNKKVKQVTIKTTSAASELVADVLFEEGSEGASVYDGSDFASLINSDVIWDYVDEKAVSADPVVRVVGCFAEDKELDALKKRLEELRKNCPFDTGSLELTCALIRADNWDEEWKKYYSPIKTGRLVVVPEWINYAAKKGEKIVKMDPGQAFGTGEHESTRICLYLLQKEIKGGEEVIDVGCGSGILAAAAIVAGARHADACDIDPVAVEAAERNARLNGVEDSVRIVLGSLEECAEGKYDVILANITADVLIAMSNSFRDRLKEGGALIMSGVINSRAAQVEEAMKSAGFTLEEKQTEKEWTGYLWR</sequence>
<proteinExistence type="inferred from homology"/>
<dbReference type="HAMAP" id="MF_00735">
    <property type="entry name" value="Methyltr_PrmA"/>
    <property type="match status" value="1"/>
</dbReference>
<reference evidence="7" key="2">
    <citation type="journal article" date="2021" name="PeerJ">
        <title>Extensive microbial diversity within the chicken gut microbiome revealed by metagenomics and culture.</title>
        <authorList>
            <person name="Gilroy R."/>
            <person name="Ravi A."/>
            <person name="Getino M."/>
            <person name="Pursley I."/>
            <person name="Horton D.L."/>
            <person name="Alikhan N.F."/>
            <person name="Baker D."/>
            <person name="Gharbi K."/>
            <person name="Hall N."/>
            <person name="Watson M."/>
            <person name="Adriaenssens E.M."/>
            <person name="Foster-Nyarko E."/>
            <person name="Jarju S."/>
            <person name="Secka A."/>
            <person name="Antonio M."/>
            <person name="Oren A."/>
            <person name="Chaudhuri R.R."/>
            <person name="La Ragione R."/>
            <person name="Hildebrand F."/>
            <person name="Pallen M.J."/>
        </authorList>
    </citation>
    <scope>NUCLEOTIDE SEQUENCE</scope>
    <source>
        <strain evidence="7">9366</strain>
    </source>
</reference>
<dbReference type="Gene3D" id="3.40.50.150">
    <property type="entry name" value="Vaccinia Virus protein VP39"/>
    <property type="match status" value="1"/>
</dbReference>